<evidence type="ECO:0000256" key="3">
    <source>
        <dbReference type="ARBA" id="ARBA00023167"/>
    </source>
</evidence>
<dbReference type="SFLD" id="SFLDG01129">
    <property type="entry name" value="C1.5:_HAD__Beta-PGM__Phosphata"/>
    <property type="match status" value="1"/>
</dbReference>
<dbReference type="Pfam" id="PF00702">
    <property type="entry name" value="Hydrolase"/>
    <property type="match status" value="1"/>
</dbReference>
<sequence length="338" mass="37928">MPPTSAKRSLEEAESVLDGVKAIVLDIEGTITPITFVKDKLFPYVTENIESHLTSTYDEEETQEDISDLRALAASDKENGEDVVEIPEAKDDNKDEVIQAVIKNVSHQMDKDRKSAELKKLQGHIWREGYQSKKLEGELFEDVGPVLQQLGEEGFSLFIYSSGSIESQQLLLTHSTDGDLNEIFAGFFDTTFGPKNEAESYRTIKTEIEKNCEADSVNSEEILFLTDNPEEARAAREAGWQAVLVDRSLEQDDGIELDEETRQSFQVIENLHDLFGDDDLDEMEDYDGQVKRPRVDGNGEYDDEEDEGQEEGEEDYGDEGGEGEEEEAGEEGGEDEED</sequence>
<comment type="caution">
    <text evidence="5">The sequence shown here is derived from an EMBL/GenBank/DDBJ whole genome shotgun (WGS) entry which is preliminary data.</text>
</comment>
<dbReference type="SFLD" id="SFLDS00003">
    <property type="entry name" value="Haloacid_Dehalogenase"/>
    <property type="match status" value="1"/>
</dbReference>
<feature type="compositionally biased region" description="Basic and acidic residues" evidence="4">
    <location>
        <begin position="288"/>
        <end position="297"/>
    </location>
</feature>
<dbReference type="GO" id="GO:0000287">
    <property type="term" value="F:magnesium ion binding"/>
    <property type="evidence" value="ECO:0007669"/>
    <property type="project" value="InterPro"/>
</dbReference>
<dbReference type="SFLD" id="SFLDF00044">
    <property type="entry name" value="enolase-phosphatase"/>
    <property type="match status" value="1"/>
</dbReference>
<dbReference type="GO" id="GO:0043874">
    <property type="term" value="F:acireductone synthase activity"/>
    <property type="evidence" value="ECO:0007669"/>
    <property type="project" value="InterPro"/>
</dbReference>
<dbReference type="EMBL" id="JAIWYP010000003">
    <property type="protein sequence ID" value="KAH3846046.1"/>
    <property type="molecule type" value="Genomic_DNA"/>
</dbReference>
<evidence type="ECO:0000256" key="1">
    <source>
        <dbReference type="ARBA" id="ARBA00022605"/>
    </source>
</evidence>
<reference evidence="5" key="1">
    <citation type="journal article" date="2019" name="bioRxiv">
        <title>The Genome of the Zebra Mussel, Dreissena polymorpha: A Resource for Invasive Species Research.</title>
        <authorList>
            <person name="McCartney M.A."/>
            <person name="Auch B."/>
            <person name="Kono T."/>
            <person name="Mallez S."/>
            <person name="Zhang Y."/>
            <person name="Obille A."/>
            <person name="Becker A."/>
            <person name="Abrahante J.E."/>
            <person name="Garbe J."/>
            <person name="Badalamenti J.P."/>
            <person name="Herman A."/>
            <person name="Mangelson H."/>
            <person name="Liachko I."/>
            <person name="Sullivan S."/>
            <person name="Sone E.D."/>
            <person name="Koren S."/>
            <person name="Silverstein K.A.T."/>
            <person name="Beckman K.B."/>
            <person name="Gohl D.M."/>
        </authorList>
    </citation>
    <scope>NUCLEOTIDE SEQUENCE</scope>
    <source>
        <strain evidence="5">Duluth1</strain>
        <tissue evidence="5">Whole animal</tissue>
    </source>
</reference>
<keyword evidence="1" id="KW-0028">Amino-acid biosynthesis</keyword>
<dbReference type="SUPFAM" id="SSF56784">
    <property type="entry name" value="HAD-like"/>
    <property type="match status" value="1"/>
</dbReference>
<protein>
    <recommendedName>
        <fullName evidence="7">Enolase-phosphatase E1</fullName>
    </recommendedName>
</protein>
<evidence type="ECO:0000313" key="6">
    <source>
        <dbReference type="Proteomes" id="UP000828390"/>
    </source>
</evidence>
<feature type="compositionally biased region" description="Acidic residues" evidence="4">
    <location>
        <begin position="299"/>
        <end position="338"/>
    </location>
</feature>
<evidence type="ECO:0000256" key="2">
    <source>
        <dbReference type="ARBA" id="ARBA00022801"/>
    </source>
</evidence>
<organism evidence="5 6">
    <name type="scientific">Dreissena polymorpha</name>
    <name type="common">Zebra mussel</name>
    <name type="synonym">Mytilus polymorpha</name>
    <dbReference type="NCBI Taxonomy" id="45954"/>
    <lineage>
        <taxon>Eukaryota</taxon>
        <taxon>Metazoa</taxon>
        <taxon>Spiralia</taxon>
        <taxon>Lophotrochozoa</taxon>
        <taxon>Mollusca</taxon>
        <taxon>Bivalvia</taxon>
        <taxon>Autobranchia</taxon>
        <taxon>Heteroconchia</taxon>
        <taxon>Euheterodonta</taxon>
        <taxon>Imparidentia</taxon>
        <taxon>Neoheterodontei</taxon>
        <taxon>Myida</taxon>
        <taxon>Dreissenoidea</taxon>
        <taxon>Dreissenidae</taxon>
        <taxon>Dreissena</taxon>
    </lineage>
</organism>
<dbReference type="CDD" id="cd01629">
    <property type="entry name" value="HAD_EP"/>
    <property type="match status" value="1"/>
</dbReference>
<evidence type="ECO:0000313" key="5">
    <source>
        <dbReference type="EMBL" id="KAH3846046.1"/>
    </source>
</evidence>
<dbReference type="InterPro" id="IPR023943">
    <property type="entry name" value="Enolase-ppase_E1"/>
</dbReference>
<evidence type="ECO:0000256" key="4">
    <source>
        <dbReference type="SAM" id="MobiDB-lite"/>
    </source>
</evidence>
<name>A0A9D4QWB2_DREPO</name>
<dbReference type="InterPro" id="IPR036412">
    <property type="entry name" value="HAD-like_sf"/>
</dbReference>
<dbReference type="PANTHER" id="PTHR20371">
    <property type="entry name" value="ENOLASE-PHOSPHATASE E1"/>
    <property type="match status" value="1"/>
</dbReference>
<dbReference type="Proteomes" id="UP000828390">
    <property type="component" value="Unassembled WGS sequence"/>
</dbReference>
<keyword evidence="6" id="KW-1185">Reference proteome</keyword>
<gene>
    <name evidence="5" type="ORF">DPMN_088339</name>
</gene>
<dbReference type="InterPro" id="IPR023214">
    <property type="entry name" value="HAD_sf"/>
</dbReference>
<dbReference type="Gene3D" id="3.40.50.1000">
    <property type="entry name" value="HAD superfamily/HAD-like"/>
    <property type="match status" value="1"/>
</dbReference>
<dbReference type="GO" id="GO:0019509">
    <property type="term" value="P:L-methionine salvage from methylthioadenosine"/>
    <property type="evidence" value="ECO:0007669"/>
    <property type="project" value="InterPro"/>
</dbReference>
<dbReference type="NCBIfam" id="TIGR01691">
    <property type="entry name" value="enolase-ppase"/>
    <property type="match status" value="1"/>
</dbReference>
<dbReference type="AlphaFoldDB" id="A0A9D4QWB2"/>
<dbReference type="PANTHER" id="PTHR20371:SF1">
    <property type="entry name" value="ENOLASE-PHOSPHATASE E1"/>
    <property type="match status" value="1"/>
</dbReference>
<accession>A0A9D4QWB2</accession>
<evidence type="ECO:0008006" key="7">
    <source>
        <dbReference type="Google" id="ProtNLM"/>
    </source>
</evidence>
<feature type="region of interest" description="Disordered" evidence="4">
    <location>
        <begin position="276"/>
        <end position="338"/>
    </location>
</feature>
<keyword evidence="2" id="KW-0378">Hydrolase</keyword>
<dbReference type="SFLD" id="SFLDG01133">
    <property type="entry name" value="C1.5.4:_Enolase-phosphatase_Li"/>
    <property type="match status" value="1"/>
</dbReference>
<dbReference type="OrthoDB" id="272500at2759"/>
<proteinExistence type="predicted"/>
<keyword evidence="3" id="KW-0486">Methionine biosynthesis</keyword>
<reference evidence="5" key="2">
    <citation type="submission" date="2020-11" db="EMBL/GenBank/DDBJ databases">
        <authorList>
            <person name="McCartney M.A."/>
            <person name="Auch B."/>
            <person name="Kono T."/>
            <person name="Mallez S."/>
            <person name="Becker A."/>
            <person name="Gohl D.M."/>
            <person name="Silverstein K.A.T."/>
            <person name="Koren S."/>
            <person name="Bechman K.B."/>
            <person name="Herman A."/>
            <person name="Abrahante J.E."/>
            <person name="Garbe J."/>
        </authorList>
    </citation>
    <scope>NUCLEOTIDE SEQUENCE</scope>
    <source>
        <strain evidence="5">Duluth1</strain>
        <tissue evidence="5">Whole animal</tissue>
    </source>
</reference>
<dbReference type="Gene3D" id="1.10.720.60">
    <property type="match status" value="1"/>
</dbReference>
<feature type="compositionally biased region" description="Acidic residues" evidence="4">
    <location>
        <begin position="276"/>
        <end position="287"/>
    </location>
</feature>